<evidence type="ECO:0000313" key="3">
    <source>
        <dbReference type="Proteomes" id="UP000070138"/>
    </source>
</evidence>
<evidence type="ECO:0000313" key="2">
    <source>
        <dbReference type="EMBL" id="KXN99187.1"/>
    </source>
</evidence>
<sequence>MTEKFKKVSFMELCIYIILYLVTGFIMNSIGIYFEIVRFENWWQIITCYALYMVPVSILIKEYSFFNQYCYGLLAVGVLELCGYTFQTSYVYQNNILSQLFTPYNVTLAMTLFFAIYFPLGNMLVSYICKKITPQKKLLQ</sequence>
<dbReference type="AlphaFoldDB" id="A0A137RI68"/>
<keyword evidence="1" id="KW-1133">Transmembrane helix</keyword>
<dbReference type="EMBL" id="JRWG01000004">
    <property type="protein sequence ID" value="KXN99187.1"/>
    <property type="molecule type" value="Genomic_DNA"/>
</dbReference>
<organism evidence="2 3">
    <name type="scientific">Aequorivita aquimaris</name>
    <dbReference type="NCBI Taxonomy" id="1548749"/>
    <lineage>
        <taxon>Bacteria</taxon>
        <taxon>Pseudomonadati</taxon>
        <taxon>Bacteroidota</taxon>
        <taxon>Flavobacteriia</taxon>
        <taxon>Flavobacteriales</taxon>
        <taxon>Flavobacteriaceae</taxon>
        <taxon>Aequorivita</taxon>
    </lineage>
</organism>
<keyword evidence="3" id="KW-1185">Reference proteome</keyword>
<reference evidence="2 3" key="2">
    <citation type="journal article" date="2016" name="Int. J. Syst. Evol. Microbiol.">
        <title>Vitellibacter aquimaris sp. nov., a marine bacterium isolated from seawater.</title>
        <authorList>
            <person name="Thevarajoo S."/>
            <person name="Selvaratnam C."/>
            <person name="Goh K.M."/>
            <person name="Hong K.W."/>
            <person name="Chan X.Y."/>
            <person name="Chan K.G."/>
            <person name="Chong C.S."/>
        </authorList>
    </citation>
    <scope>NUCLEOTIDE SEQUENCE [LARGE SCALE GENOMIC DNA]</scope>
    <source>
        <strain evidence="2 3">D-24</strain>
    </source>
</reference>
<feature type="transmembrane region" description="Helical" evidence="1">
    <location>
        <begin position="13"/>
        <end position="36"/>
    </location>
</feature>
<feature type="transmembrane region" description="Helical" evidence="1">
    <location>
        <begin position="69"/>
        <end position="86"/>
    </location>
</feature>
<proteinExistence type="predicted"/>
<reference evidence="3" key="1">
    <citation type="submission" date="2014-10" db="EMBL/GenBank/DDBJ databases">
        <title>Genome sequencing of Vitellibacter sp. D-24.</title>
        <authorList>
            <person name="Thevarajoo S."/>
            <person name="Selvaratnam C."/>
            <person name="Goh K.M."/>
            <person name="Chong C.S."/>
        </authorList>
    </citation>
    <scope>NUCLEOTIDE SEQUENCE [LARGE SCALE GENOMIC DNA]</scope>
    <source>
        <strain evidence="3">D-24</strain>
    </source>
</reference>
<keyword evidence="1" id="KW-0472">Membrane</keyword>
<protein>
    <submittedName>
        <fullName evidence="2">Uncharacterized protein</fullName>
    </submittedName>
</protein>
<dbReference type="STRING" id="1548749.LS48_08340"/>
<gene>
    <name evidence="2" type="ORF">LS48_08340</name>
</gene>
<name>A0A137RI68_9FLAO</name>
<feature type="transmembrane region" description="Helical" evidence="1">
    <location>
        <begin position="106"/>
        <end position="129"/>
    </location>
</feature>
<accession>A0A137RI68</accession>
<feature type="transmembrane region" description="Helical" evidence="1">
    <location>
        <begin position="42"/>
        <end position="60"/>
    </location>
</feature>
<dbReference type="Proteomes" id="UP000070138">
    <property type="component" value="Unassembled WGS sequence"/>
</dbReference>
<keyword evidence="1" id="KW-0812">Transmembrane</keyword>
<evidence type="ECO:0000256" key="1">
    <source>
        <dbReference type="SAM" id="Phobius"/>
    </source>
</evidence>
<comment type="caution">
    <text evidence="2">The sequence shown here is derived from an EMBL/GenBank/DDBJ whole genome shotgun (WGS) entry which is preliminary data.</text>
</comment>